<evidence type="ECO:0000256" key="1">
    <source>
        <dbReference type="SAM" id="MobiDB-lite"/>
    </source>
</evidence>
<name>A0AAU9U5I2_EUPED</name>
<evidence type="ECO:0000313" key="3">
    <source>
        <dbReference type="Proteomes" id="UP001153954"/>
    </source>
</evidence>
<feature type="compositionally biased region" description="Low complexity" evidence="1">
    <location>
        <begin position="35"/>
        <end position="45"/>
    </location>
</feature>
<reference evidence="2" key="1">
    <citation type="submission" date="2022-03" db="EMBL/GenBank/DDBJ databases">
        <authorList>
            <person name="Tunstrom K."/>
        </authorList>
    </citation>
    <scope>NUCLEOTIDE SEQUENCE</scope>
</reference>
<dbReference type="EMBL" id="CAKOGL010000012">
    <property type="protein sequence ID" value="CAH2092970.1"/>
    <property type="molecule type" value="Genomic_DNA"/>
</dbReference>
<sequence length="66" mass="7182">MTSPAISKSPEKQKGENKSPTHSENAEQTPSNGDSTSTASSSTQQSDPFSWFRIFKLADLMMKQGC</sequence>
<gene>
    <name evidence="2" type="ORF">EEDITHA_LOCUS8682</name>
</gene>
<proteinExistence type="predicted"/>
<feature type="region of interest" description="Disordered" evidence="1">
    <location>
        <begin position="1"/>
        <end position="45"/>
    </location>
</feature>
<evidence type="ECO:0000313" key="2">
    <source>
        <dbReference type="EMBL" id="CAH2092970.1"/>
    </source>
</evidence>
<accession>A0AAU9U5I2</accession>
<dbReference type="AlphaFoldDB" id="A0AAU9U5I2"/>
<organism evidence="2 3">
    <name type="scientific">Euphydryas editha</name>
    <name type="common">Edith's checkerspot</name>
    <dbReference type="NCBI Taxonomy" id="104508"/>
    <lineage>
        <taxon>Eukaryota</taxon>
        <taxon>Metazoa</taxon>
        <taxon>Ecdysozoa</taxon>
        <taxon>Arthropoda</taxon>
        <taxon>Hexapoda</taxon>
        <taxon>Insecta</taxon>
        <taxon>Pterygota</taxon>
        <taxon>Neoptera</taxon>
        <taxon>Endopterygota</taxon>
        <taxon>Lepidoptera</taxon>
        <taxon>Glossata</taxon>
        <taxon>Ditrysia</taxon>
        <taxon>Papilionoidea</taxon>
        <taxon>Nymphalidae</taxon>
        <taxon>Nymphalinae</taxon>
        <taxon>Euphydryas</taxon>
    </lineage>
</organism>
<dbReference type="Proteomes" id="UP001153954">
    <property type="component" value="Unassembled WGS sequence"/>
</dbReference>
<feature type="compositionally biased region" description="Basic and acidic residues" evidence="1">
    <location>
        <begin position="9"/>
        <end position="25"/>
    </location>
</feature>
<comment type="caution">
    <text evidence="2">The sequence shown here is derived from an EMBL/GenBank/DDBJ whole genome shotgun (WGS) entry which is preliminary data.</text>
</comment>
<keyword evidence="3" id="KW-1185">Reference proteome</keyword>
<protein>
    <submittedName>
        <fullName evidence="2">Uncharacterized protein</fullName>
    </submittedName>
</protein>